<organism evidence="2">
    <name type="scientific">Planktothricoides raciborskii GIHE-MW2</name>
    <dbReference type="NCBI Taxonomy" id="2792601"/>
    <lineage>
        <taxon>Bacteria</taxon>
        <taxon>Bacillati</taxon>
        <taxon>Cyanobacteriota</taxon>
        <taxon>Cyanophyceae</taxon>
        <taxon>Oscillatoriophycideae</taxon>
        <taxon>Oscillatoriales</taxon>
        <taxon>Oscillatoriaceae</taxon>
        <taxon>Planktothricoides</taxon>
    </lineage>
</organism>
<dbReference type="AlphaFoldDB" id="A0AAU8JCU5"/>
<accession>A0AAU8JCU5</accession>
<sequence>MPWSNSVSRRYSSPTCTLEISLKRSPWSFLTGEFFRKYIRFQLIFDRPQSASEKQLIIRGDGLTLEELYQAVKQYSEAFFHGDSRERIPCGNSTPSNMATQFLLEDSLESRFHSGSMVLQPPLENQEVSSILTLNQNASIQIKPQGGFIHQLDLGVLATEASNHNIQLGNLQLLDLVAALEECMVDLMAIAPPQPPLKPVSGHLLKWILGAIAFVILGLTAGTTTKSDRQASPPPLTQPTLPGIRHSQSK</sequence>
<evidence type="ECO:0000313" key="2">
    <source>
        <dbReference type="EMBL" id="XCM36580.1"/>
    </source>
</evidence>
<protein>
    <submittedName>
        <fullName evidence="2">DUF4335 domain-containing protein</fullName>
    </submittedName>
</protein>
<dbReference type="EMBL" id="CP159837">
    <property type="protein sequence ID" value="XCM36580.1"/>
    <property type="molecule type" value="Genomic_DNA"/>
</dbReference>
<proteinExistence type="predicted"/>
<dbReference type="Pfam" id="PF14233">
    <property type="entry name" value="DUF4335"/>
    <property type="match status" value="1"/>
</dbReference>
<dbReference type="InterPro" id="IPR025569">
    <property type="entry name" value="DUF4335"/>
</dbReference>
<feature type="region of interest" description="Disordered" evidence="1">
    <location>
        <begin position="225"/>
        <end position="250"/>
    </location>
</feature>
<name>A0AAU8JCU5_9CYAN</name>
<gene>
    <name evidence="2" type="ORF">ABWT76_005350</name>
</gene>
<reference evidence="2" key="1">
    <citation type="submission" date="2024-07" db="EMBL/GenBank/DDBJ databases">
        <authorList>
            <person name="Kim Y.J."/>
            <person name="Jeong J.Y."/>
        </authorList>
    </citation>
    <scope>NUCLEOTIDE SEQUENCE</scope>
    <source>
        <strain evidence="2">GIHE-MW2</strain>
    </source>
</reference>
<dbReference type="RefSeq" id="WP_082348992.1">
    <property type="nucleotide sequence ID" value="NZ_CP159837.1"/>
</dbReference>
<evidence type="ECO:0000256" key="1">
    <source>
        <dbReference type="SAM" id="MobiDB-lite"/>
    </source>
</evidence>